<dbReference type="InterPro" id="IPR011009">
    <property type="entry name" value="Kinase-like_dom_sf"/>
</dbReference>
<dbReference type="AlphaFoldDB" id="A0A1Y1ZNN5"/>
<evidence type="ECO:0000256" key="7">
    <source>
        <dbReference type="SAM" id="MobiDB-lite"/>
    </source>
</evidence>
<evidence type="ECO:0000256" key="3">
    <source>
        <dbReference type="ARBA" id="ARBA00022777"/>
    </source>
</evidence>
<dbReference type="Gene3D" id="1.10.510.10">
    <property type="entry name" value="Transferase(Phosphotransferase) domain 1"/>
    <property type="match status" value="1"/>
</dbReference>
<dbReference type="Gene3D" id="3.30.200.20">
    <property type="entry name" value="Phosphorylase Kinase, domain 1"/>
    <property type="match status" value="1"/>
</dbReference>
<dbReference type="EMBL" id="MCFA01000057">
    <property type="protein sequence ID" value="ORY11814.1"/>
    <property type="molecule type" value="Genomic_DNA"/>
</dbReference>
<protein>
    <submittedName>
        <fullName evidence="9">Kinase-like domain-containing protein</fullName>
    </submittedName>
</protein>
<evidence type="ECO:0000256" key="1">
    <source>
        <dbReference type="ARBA" id="ARBA00022679"/>
    </source>
</evidence>
<dbReference type="CDD" id="cd00180">
    <property type="entry name" value="PKc"/>
    <property type="match status" value="1"/>
</dbReference>
<evidence type="ECO:0000256" key="6">
    <source>
        <dbReference type="PROSITE-ProRule" id="PRU10141"/>
    </source>
</evidence>
<dbReference type="Proteomes" id="UP000193144">
    <property type="component" value="Unassembled WGS sequence"/>
</dbReference>
<keyword evidence="10" id="KW-1185">Reference proteome</keyword>
<comment type="similarity">
    <text evidence="5">Belongs to the protein kinase superfamily. Ser/Thr protein kinase family. GCN2 subfamily.</text>
</comment>
<evidence type="ECO:0000256" key="5">
    <source>
        <dbReference type="ARBA" id="ARBA00037982"/>
    </source>
</evidence>
<dbReference type="OrthoDB" id="5986190at2759"/>
<evidence type="ECO:0000313" key="10">
    <source>
        <dbReference type="Proteomes" id="UP000193144"/>
    </source>
</evidence>
<dbReference type="PROSITE" id="PS00107">
    <property type="entry name" value="PROTEIN_KINASE_ATP"/>
    <property type="match status" value="1"/>
</dbReference>
<dbReference type="PANTHER" id="PTHR11042:SF190">
    <property type="entry name" value="MITOSIS INHIBITOR PROTEIN KINASE MIK1"/>
    <property type="match status" value="1"/>
</dbReference>
<comment type="caution">
    <text evidence="9">The sequence shown here is derived from an EMBL/GenBank/DDBJ whole genome shotgun (WGS) entry which is preliminary data.</text>
</comment>
<organism evidence="9 10">
    <name type="scientific">Clohesyomyces aquaticus</name>
    <dbReference type="NCBI Taxonomy" id="1231657"/>
    <lineage>
        <taxon>Eukaryota</taxon>
        <taxon>Fungi</taxon>
        <taxon>Dikarya</taxon>
        <taxon>Ascomycota</taxon>
        <taxon>Pezizomycotina</taxon>
        <taxon>Dothideomycetes</taxon>
        <taxon>Pleosporomycetidae</taxon>
        <taxon>Pleosporales</taxon>
        <taxon>Lindgomycetaceae</taxon>
        <taxon>Clohesyomyces</taxon>
    </lineage>
</organism>
<dbReference type="GO" id="GO:0005634">
    <property type="term" value="C:nucleus"/>
    <property type="evidence" value="ECO:0007669"/>
    <property type="project" value="TreeGrafter"/>
</dbReference>
<dbReference type="GO" id="GO:0004672">
    <property type="term" value="F:protein kinase activity"/>
    <property type="evidence" value="ECO:0007669"/>
    <property type="project" value="InterPro"/>
</dbReference>
<keyword evidence="4 6" id="KW-0067">ATP-binding</keyword>
<keyword evidence="3 9" id="KW-0418">Kinase</keyword>
<dbReference type="GO" id="GO:0005737">
    <property type="term" value="C:cytoplasm"/>
    <property type="evidence" value="ECO:0007669"/>
    <property type="project" value="TreeGrafter"/>
</dbReference>
<evidence type="ECO:0000256" key="4">
    <source>
        <dbReference type="ARBA" id="ARBA00022840"/>
    </source>
</evidence>
<dbReference type="SMART" id="SM00220">
    <property type="entry name" value="S_TKc"/>
    <property type="match status" value="1"/>
</dbReference>
<proteinExistence type="inferred from homology"/>
<feature type="compositionally biased region" description="Low complexity" evidence="7">
    <location>
        <begin position="39"/>
        <end position="53"/>
    </location>
</feature>
<evidence type="ECO:0000259" key="8">
    <source>
        <dbReference type="PROSITE" id="PS50011"/>
    </source>
</evidence>
<dbReference type="STRING" id="1231657.A0A1Y1ZNN5"/>
<name>A0A1Y1ZNN5_9PLEO</name>
<evidence type="ECO:0000256" key="2">
    <source>
        <dbReference type="ARBA" id="ARBA00022741"/>
    </source>
</evidence>
<dbReference type="InterPro" id="IPR050339">
    <property type="entry name" value="CC_SR_Kinase"/>
</dbReference>
<dbReference type="GO" id="GO:0005524">
    <property type="term" value="F:ATP binding"/>
    <property type="evidence" value="ECO:0007669"/>
    <property type="project" value="UniProtKB-UniRule"/>
</dbReference>
<dbReference type="InterPro" id="IPR000719">
    <property type="entry name" value="Prot_kinase_dom"/>
</dbReference>
<dbReference type="Pfam" id="PF00069">
    <property type="entry name" value="Pkinase"/>
    <property type="match status" value="1"/>
</dbReference>
<dbReference type="PANTHER" id="PTHR11042">
    <property type="entry name" value="EUKARYOTIC TRANSLATION INITIATION FACTOR 2-ALPHA KINASE EIF2-ALPHA KINASE -RELATED"/>
    <property type="match status" value="1"/>
</dbReference>
<feature type="binding site" evidence="6">
    <location>
        <position position="247"/>
    </location>
    <ligand>
        <name>ATP</name>
        <dbReference type="ChEBI" id="CHEBI:30616"/>
    </ligand>
</feature>
<dbReference type="InterPro" id="IPR008271">
    <property type="entry name" value="Ser/Thr_kinase_AS"/>
</dbReference>
<gene>
    <name evidence="9" type="ORF">BCR34DRAFT_601092</name>
</gene>
<feature type="compositionally biased region" description="Polar residues" evidence="7">
    <location>
        <begin position="90"/>
        <end position="117"/>
    </location>
</feature>
<dbReference type="PROSITE" id="PS00108">
    <property type="entry name" value="PROTEIN_KINASE_ST"/>
    <property type="match status" value="1"/>
</dbReference>
<dbReference type="InterPro" id="IPR017441">
    <property type="entry name" value="Protein_kinase_ATP_BS"/>
</dbReference>
<reference evidence="9 10" key="1">
    <citation type="submission" date="2016-07" db="EMBL/GenBank/DDBJ databases">
        <title>Pervasive Adenine N6-methylation of Active Genes in Fungi.</title>
        <authorList>
            <consortium name="DOE Joint Genome Institute"/>
            <person name="Mondo S.J."/>
            <person name="Dannebaum R.O."/>
            <person name="Kuo R.C."/>
            <person name="Labutti K."/>
            <person name="Haridas S."/>
            <person name="Kuo A."/>
            <person name="Salamov A."/>
            <person name="Ahrendt S.R."/>
            <person name="Lipzen A."/>
            <person name="Sullivan W."/>
            <person name="Andreopoulos W.B."/>
            <person name="Clum A."/>
            <person name="Lindquist E."/>
            <person name="Daum C."/>
            <person name="Ramamoorthy G.K."/>
            <person name="Gryganskyi A."/>
            <person name="Culley D."/>
            <person name="Magnuson J.K."/>
            <person name="James T.Y."/>
            <person name="O'Malley M.A."/>
            <person name="Stajich J.E."/>
            <person name="Spatafora J.W."/>
            <person name="Visel A."/>
            <person name="Grigoriev I.V."/>
        </authorList>
    </citation>
    <scope>NUCLEOTIDE SEQUENCE [LARGE SCALE GENOMIC DNA]</scope>
    <source>
        <strain evidence="9 10">CBS 115471</strain>
    </source>
</reference>
<dbReference type="SUPFAM" id="SSF56112">
    <property type="entry name" value="Protein kinase-like (PK-like)"/>
    <property type="match status" value="1"/>
</dbReference>
<accession>A0A1Y1ZNN5</accession>
<feature type="region of interest" description="Disordered" evidence="7">
    <location>
        <begin position="1"/>
        <end position="143"/>
    </location>
</feature>
<feature type="domain" description="Protein kinase" evidence="8">
    <location>
        <begin position="213"/>
        <end position="515"/>
    </location>
</feature>
<evidence type="ECO:0000313" key="9">
    <source>
        <dbReference type="EMBL" id="ORY11814.1"/>
    </source>
</evidence>
<sequence>MEQPQARLDEKIPLLSVVPPTEPGIQPEVNSSTSRDRALSSASSASASSYYTAFESPPQSPLRHKSRSLLPVSGGNRRLSIPKPHEPGTSRPQSPTQSDSSPYLTANSYHTLGSSSPLGRPKDATSTEGAPPHPTTKSHTSPQTVEIHVLQATSSSVPVNEANTMANGTDELTYETYIRENGLNHTDGKLIPSWSRRGRHVTFRDADEANGLLSYLRSLGYGAFSSVEAVRCPTAAGNGDTVLIVRKNMRRGTGKYLLEDFMKEVKHSARFKHKHMIQFVGTYSTEGNLALLQYPAGDDTLKHFMDNKFKYGPYKPVLKGFVKCLANAIRYLHQDSMVKHMDIKPQNVVIKRVAHEPYFTVLIIDFGLTRNINSESLSHSSGNTPFTREYAASEVVPDPTGMHDVSHTRRSDVFSLGCVFAEMATTAMTSYTLEDFKAHRNGGKPDENPSAFAAVPQRVLSWLDNLDAHGGPDLAEWLHITGIIRKMLQHHPRNRPTSQEVVEQLGAEQCCEEVFQDSDHFWS</sequence>
<keyword evidence="1" id="KW-0808">Transferase</keyword>
<dbReference type="PROSITE" id="PS50011">
    <property type="entry name" value="PROTEIN_KINASE_DOM"/>
    <property type="match status" value="1"/>
</dbReference>
<keyword evidence="2 6" id="KW-0547">Nucleotide-binding</keyword>